<dbReference type="AlphaFoldDB" id="A0A645GJA6"/>
<protein>
    <submittedName>
        <fullName evidence="1">Uncharacterized protein</fullName>
    </submittedName>
</protein>
<proteinExistence type="predicted"/>
<sequence length="47" mass="5338">MPPKAAEEIRSFSRIIMEGIEEGCKAMNEKNTLNSKKSNKLDKIDIE</sequence>
<comment type="caution">
    <text evidence="1">The sequence shown here is derived from an EMBL/GenBank/DDBJ whole genome shotgun (WGS) entry which is preliminary data.</text>
</comment>
<evidence type="ECO:0000313" key="1">
    <source>
        <dbReference type="EMBL" id="MPN23803.1"/>
    </source>
</evidence>
<name>A0A645GJA6_9ZZZZ</name>
<organism evidence="1">
    <name type="scientific">bioreactor metagenome</name>
    <dbReference type="NCBI Taxonomy" id="1076179"/>
    <lineage>
        <taxon>unclassified sequences</taxon>
        <taxon>metagenomes</taxon>
        <taxon>ecological metagenomes</taxon>
    </lineage>
</organism>
<gene>
    <name evidence="1" type="ORF">SDC9_171196</name>
</gene>
<accession>A0A645GJA6</accession>
<dbReference type="EMBL" id="VSSQ01072413">
    <property type="protein sequence ID" value="MPN23803.1"/>
    <property type="molecule type" value="Genomic_DNA"/>
</dbReference>
<reference evidence="1" key="1">
    <citation type="submission" date="2019-08" db="EMBL/GenBank/DDBJ databases">
        <authorList>
            <person name="Kucharzyk K."/>
            <person name="Murdoch R.W."/>
            <person name="Higgins S."/>
            <person name="Loffler F."/>
        </authorList>
    </citation>
    <scope>NUCLEOTIDE SEQUENCE</scope>
</reference>